<feature type="domain" description="VOC" evidence="1">
    <location>
        <begin position="23"/>
        <end position="147"/>
    </location>
</feature>
<sequence length="153" mass="16582">MQVQAGVGRVDYDTVGAAEFGAGLRGIGLNLLVRDVPRQIAFLEAVFGMKAHQPTKDFAIITYYDQVFQVHSDCTYHSNPVLALLPESPPRGAGIEIRLYNSDPDAACALAPAAGGTILQRPMDKPHGLREAYVLCENGYAWVVSRPLERKAG</sequence>
<dbReference type="EMBL" id="RAQK01000001">
    <property type="protein sequence ID" value="RKE96921.1"/>
    <property type="molecule type" value="Genomic_DNA"/>
</dbReference>
<reference evidence="2 3" key="1">
    <citation type="submission" date="2018-09" db="EMBL/GenBank/DDBJ databases">
        <title>Genomic Encyclopedia of Archaeal and Bacterial Type Strains, Phase II (KMG-II): from individual species to whole genera.</title>
        <authorList>
            <person name="Goeker M."/>
        </authorList>
    </citation>
    <scope>NUCLEOTIDE SEQUENCE [LARGE SCALE GENOMIC DNA]</scope>
    <source>
        <strain evidence="2 3">DSM 11458</strain>
    </source>
</reference>
<dbReference type="InterPro" id="IPR029068">
    <property type="entry name" value="Glyas_Bleomycin-R_OHBP_Dase"/>
</dbReference>
<proteinExistence type="predicted"/>
<evidence type="ECO:0000259" key="1">
    <source>
        <dbReference type="PROSITE" id="PS51819"/>
    </source>
</evidence>
<dbReference type="STRING" id="1443111.Z949_3522"/>
<dbReference type="GO" id="GO:0016829">
    <property type="term" value="F:lyase activity"/>
    <property type="evidence" value="ECO:0007669"/>
    <property type="project" value="UniProtKB-KW"/>
</dbReference>
<dbReference type="PROSITE" id="PS51819">
    <property type="entry name" value="VOC"/>
    <property type="match status" value="1"/>
</dbReference>
<dbReference type="SUPFAM" id="SSF54593">
    <property type="entry name" value="Glyoxalase/Bleomycin resistance protein/Dihydroxybiphenyl dioxygenase"/>
    <property type="match status" value="1"/>
</dbReference>
<gene>
    <name evidence="2" type="ORF">C8N30_1502</name>
</gene>
<dbReference type="Gene3D" id="3.10.180.10">
    <property type="entry name" value="2,3-Dihydroxybiphenyl 1,2-Dioxygenase, domain 1"/>
    <property type="match status" value="1"/>
</dbReference>
<name>A0A420DRG4_9RHOB</name>
<keyword evidence="3" id="KW-1185">Reference proteome</keyword>
<keyword evidence="2" id="KW-0456">Lyase</keyword>
<evidence type="ECO:0000313" key="2">
    <source>
        <dbReference type="EMBL" id="RKE96921.1"/>
    </source>
</evidence>
<comment type="caution">
    <text evidence="2">The sequence shown here is derived from an EMBL/GenBank/DDBJ whole genome shotgun (WGS) entry which is preliminary data.</text>
</comment>
<organism evidence="2 3">
    <name type="scientific">Sulfitobacter guttiformis</name>
    <dbReference type="NCBI Taxonomy" id="74349"/>
    <lineage>
        <taxon>Bacteria</taxon>
        <taxon>Pseudomonadati</taxon>
        <taxon>Pseudomonadota</taxon>
        <taxon>Alphaproteobacteria</taxon>
        <taxon>Rhodobacterales</taxon>
        <taxon>Roseobacteraceae</taxon>
        <taxon>Sulfitobacter</taxon>
    </lineage>
</organism>
<dbReference type="Proteomes" id="UP000284407">
    <property type="component" value="Unassembled WGS sequence"/>
</dbReference>
<dbReference type="AlphaFoldDB" id="A0A420DRG4"/>
<dbReference type="InterPro" id="IPR037523">
    <property type="entry name" value="VOC_core"/>
</dbReference>
<accession>A0A420DRG4</accession>
<protein>
    <submittedName>
        <fullName evidence="2">Putative enzyme related to lactoylglutathione lyase</fullName>
    </submittedName>
</protein>
<evidence type="ECO:0000313" key="3">
    <source>
        <dbReference type="Proteomes" id="UP000284407"/>
    </source>
</evidence>